<name>A0A0C5W1Z4_9GAMM</name>
<dbReference type="HOGENOM" id="CLU_3310544_0_0_6"/>
<sequence length="39" mass="4328">MMKIMPQIFGMGNPQVHAGKNRYASSITRFWGGNDSLEG</sequence>
<dbReference type="STRING" id="1445510.YC6258_04657"/>
<organism evidence="1 2">
    <name type="scientific">Gynuella sunshinyii YC6258</name>
    <dbReference type="NCBI Taxonomy" id="1445510"/>
    <lineage>
        <taxon>Bacteria</taxon>
        <taxon>Pseudomonadati</taxon>
        <taxon>Pseudomonadota</taxon>
        <taxon>Gammaproteobacteria</taxon>
        <taxon>Oceanospirillales</taxon>
        <taxon>Saccharospirillaceae</taxon>
        <taxon>Gynuella</taxon>
    </lineage>
</organism>
<gene>
    <name evidence="1" type="ORF">YC6258_04657</name>
</gene>
<evidence type="ECO:0000313" key="2">
    <source>
        <dbReference type="Proteomes" id="UP000032266"/>
    </source>
</evidence>
<dbReference type="Proteomes" id="UP000032266">
    <property type="component" value="Chromosome"/>
</dbReference>
<reference evidence="1 2" key="1">
    <citation type="submission" date="2014-01" db="EMBL/GenBank/DDBJ databases">
        <title>Full genme sequencing of cellulolytic bacterium Gynuella sunshinyii YC6258T gen. nov., sp. nov.</title>
        <authorList>
            <person name="Khan H."/>
            <person name="Chung E.J."/>
            <person name="Chung Y.R."/>
        </authorList>
    </citation>
    <scope>NUCLEOTIDE SEQUENCE [LARGE SCALE GENOMIC DNA]</scope>
    <source>
        <strain evidence="1 2">YC6258</strain>
    </source>
</reference>
<accession>A0A0C5W1Z4</accession>
<evidence type="ECO:0000313" key="1">
    <source>
        <dbReference type="EMBL" id="AJQ96689.1"/>
    </source>
</evidence>
<dbReference type="AlphaFoldDB" id="A0A0C5W1Z4"/>
<dbReference type="KEGG" id="gsn:YC6258_04657"/>
<proteinExistence type="predicted"/>
<protein>
    <submittedName>
        <fullName evidence="1">Uncharacterized protein</fullName>
    </submittedName>
</protein>
<dbReference type="EMBL" id="CP007142">
    <property type="protein sequence ID" value="AJQ96689.1"/>
    <property type="molecule type" value="Genomic_DNA"/>
</dbReference>
<keyword evidence="2" id="KW-1185">Reference proteome</keyword>